<dbReference type="PANTHER" id="PTHR35177">
    <property type="entry name" value="HYDROGENASE MATURATION FACTOR HYBG"/>
    <property type="match status" value="1"/>
</dbReference>
<organism evidence="2 3">
    <name type="scientific">Acidianus manzaensis</name>
    <dbReference type="NCBI Taxonomy" id="282676"/>
    <lineage>
        <taxon>Archaea</taxon>
        <taxon>Thermoproteota</taxon>
        <taxon>Thermoprotei</taxon>
        <taxon>Sulfolobales</taxon>
        <taxon>Sulfolobaceae</taxon>
        <taxon>Acidianus</taxon>
    </lineage>
</organism>
<dbReference type="Pfam" id="PF01455">
    <property type="entry name" value="HupF_HypC"/>
    <property type="match status" value="1"/>
</dbReference>
<dbReference type="GO" id="GO:0005506">
    <property type="term" value="F:iron ion binding"/>
    <property type="evidence" value="ECO:0007669"/>
    <property type="project" value="TreeGrafter"/>
</dbReference>
<dbReference type="NCBIfam" id="TIGR00074">
    <property type="entry name" value="hypC_hupF"/>
    <property type="match status" value="1"/>
</dbReference>
<sequence>MSEYDPYDMALIGKIIKIEKNTALVDFNGIKRDIELGLVEAKEGDYILVHAGYAIKVIDEKDMTDNIRKIINKLNE</sequence>
<protein>
    <submittedName>
        <fullName evidence="2">Hydrogenase accessory protein</fullName>
    </submittedName>
</protein>
<gene>
    <name evidence="2" type="ORF">B6F84_04445</name>
</gene>
<evidence type="ECO:0000313" key="2">
    <source>
        <dbReference type="EMBL" id="ARM75352.1"/>
    </source>
</evidence>
<dbReference type="GO" id="GO:1902670">
    <property type="term" value="F:carbon dioxide binding"/>
    <property type="evidence" value="ECO:0007669"/>
    <property type="project" value="TreeGrafter"/>
</dbReference>
<evidence type="ECO:0000313" key="3">
    <source>
        <dbReference type="Proteomes" id="UP000193404"/>
    </source>
</evidence>
<dbReference type="EMBL" id="CP020477">
    <property type="protein sequence ID" value="ARM75352.1"/>
    <property type="molecule type" value="Genomic_DNA"/>
</dbReference>
<dbReference type="KEGG" id="aman:B6F84_04445"/>
<reference evidence="2 3" key="1">
    <citation type="submission" date="2017-03" db="EMBL/GenBank/DDBJ databases">
        <title>Sulfur activation and transportation mechanism of thermophilic Archaea Acidianus manzaensis YN-25.</title>
        <authorList>
            <person name="Ma Y."/>
            <person name="Yang Y."/>
            <person name="Xia J."/>
        </authorList>
    </citation>
    <scope>NUCLEOTIDE SEQUENCE [LARGE SCALE GENOMIC DNA]</scope>
    <source>
        <strain evidence="2 3">YN-25</strain>
    </source>
</reference>
<dbReference type="SUPFAM" id="SSF159127">
    <property type="entry name" value="HupF/HypC-like"/>
    <property type="match status" value="1"/>
</dbReference>
<dbReference type="GO" id="GO:0051604">
    <property type="term" value="P:protein maturation"/>
    <property type="evidence" value="ECO:0007669"/>
    <property type="project" value="TreeGrafter"/>
</dbReference>
<dbReference type="GeneID" id="41590143"/>
<evidence type="ECO:0000256" key="1">
    <source>
        <dbReference type="ARBA" id="ARBA00006018"/>
    </source>
</evidence>
<comment type="similarity">
    <text evidence="1">Belongs to the HupF/HypC family.</text>
</comment>
<name>A0A1W6JYP0_9CREN</name>
<accession>A0A1W6JYP0</accession>
<dbReference type="AlphaFoldDB" id="A0A1W6JYP0"/>
<dbReference type="RefSeq" id="WP_148691118.1">
    <property type="nucleotide sequence ID" value="NZ_CP020477.1"/>
</dbReference>
<dbReference type="STRING" id="282676.B6F84_04445"/>
<keyword evidence="3" id="KW-1185">Reference proteome</keyword>
<dbReference type="Proteomes" id="UP000193404">
    <property type="component" value="Chromosome"/>
</dbReference>
<proteinExistence type="inferred from homology"/>
<dbReference type="OrthoDB" id="43695at2157"/>
<dbReference type="PANTHER" id="PTHR35177:SF2">
    <property type="entry name" value="HYDROGENASE MATURATION FACTOR HYBG"/>
    <property type="match status" value="1"/>
</dbReference>
<dbReference type="Gene3D" id="2.30.30.140">
    <property type="match status" value="1"/>
</dbReference>
<dbReference type="InterPro" id="IPR001109">
    <property type="entry name" value="Hydrogenase_HupF/HypC"/>
</dbReference>